<feature type="chain" id="PRO_5013290145" description="Secreted protein" evidence="1">
    <location>
        <begin position="21"/>
        <end position="74"/>
    </location>
</feature>
<gene>
    <name evidence="2" type="ORF">FMAN_00124</name>
</gene>
<protein>
    <recommendedName>
        <fullName evidence="4">Secreted protein</fullName>
    </recommendedName>
</protein>
<sequence length="74" mass="7100">MRASNIVILASGLLTSQASAGILSSLVCATTALSTGMICHGTVTLVTGGVGAVGCHAVATGLFKTCALATLPAP</sequence>
<evidence type="ECO:0000256" key="1">
    <source>
        <dbReference type="SAM" id="SignalP"/>
    </source>
</evidence>
<feature type="signal peptide" evidence="1">
    <location>
        <begin position="1"/>
        <end position="20"/>
    </location>
</feature>
<keyword evidence="3" id="KW-1185">Reference proteome</keyword>
<dbReference type="VEuPathDB" id="FungiDB:FMAN_00124"/>
<dbReference type="EMBL" id="FCQH01000013">
    <property type="protein sequence ID" value="CVL02621.1"/>
    <property type="molecule type" value="Genomic_DNA"/>
</dbReference>
<dbReference type="RefSeq" id="XP_041687667.1">
    <property type="nucleotide sequence ID" value="XM_041821937.1"/>
</dbReference>
<proteinExistence type="predicted"/>
<dbReference type="Proteomes" id="UP000184255">
    <property type="component" value="Unassembled WGS sequence"/>
</dbReference>
<evidence type="ECO:0000313" key="2">
    <source>
        <dbReference type="EMBL" id="CVL02621.1"/>
    </source>
</evidence>
<comment type="caution">
    <text evidence="2">The sequence shown here is derived from an EMBL/GenBank/DDBJ whole genome shotgun (WGS) entry which is preliminary data.</text>
</comment>
<name>A0A1L7U535_FUSMA</name>
<accession>A0A1L7U535</accession>
<dbReference type="AlphaFoldDB" id="A0A1L7U535"/>
<evidence type="ECO:0000313" key="3">
    <source>
        <dbReference type="Proteomes" id="UP000184255"/>
    </source>
</evidence>
<keyword evidence="1" id="KW-0732">Signal</keyword>
<reference evidence="3" key="1">
    <citation type="journal article" date="2016" name="Genome Biol. Evol.">
        <title>Comparative 'omics' of the Fusarium fujikuroi species complex highlights differences in genetic potential and metabolite synthesis.</title>
        <authorList>
            <person name="Niehaus E.-M."/>
            <person name="Muensterkoetter M."/>
            <person name="Proctor R.H."/>
            <person name="Brown D.W."/>
            <person name="Sharon A."/>
            <person name="Idan Y."/>
            <person name="Oren-Young L."/>
            <person name="Sieber C.M."/>
            <person name="Novak O."/>
            <person name="Pencik A."/>
            <person name="Tarkowska D."/>
            <person name="Hromadova K."/>
            <person name="Freeman S."/>
            <person name="Maymon M."/>
            <person name="Elazar M."/>
            <person name="Youssef S.A."/>
            <person name="El-Shabrawy E.S.M."/>
            <person name="Shalaby A.B.A."/>
            <person name="Houterman P."/>
            <person name="Brock N.L."/>
            <person name="Burkhardt I."/>
            <person name="Tsavkelova E.A."/>
            <person name="Dickschat J.S."/>
            <person name="Galuszka P."/>
            <person name="Gueldener U."/>
            <person name="Tudzynski B."/>
        </authorList>
    </citation>
    <scope>NUCLEOTIDE SEQUENCE [LARGE SCALE GENOMIC DNA]</scope>
    <source>
        <strain evidence="3">MRC7560</strain>
    </source>
</reference>
<evidence type="ECO:0008006" key="4">
    <source>
        <dbReference type="Google" id="ProtNLM"/>
    </source>
</evidence>
<organism evidence="2 3">
    <name type="scientific">Fusarium mangiferae</name>
    <name type="common">Mango malformation disease fungus</name>
    <dbReference type="NCBI Taxonomy" id="192010"/>
    <lineage>
        <taxon>Eukaryota</taxon>
        <taxon>Fungi</taxon>
        <taxon>Dikarya</taxon>
        <taxon>Ascomycota</taxon>
        <taxon>Pezizomycotina</taxon>
        <taxon>Sordariomycetes</taxon>
        <taxon>Hypocreomycetidae</taxon>
        <taxon>Hypocreales</taxon>
        <taxon>Nectriaceae</taxon>
        <taxon>Fusarium</taxon>
        <taxon>Fusarium fujikuroi species complex</taxon>
    </lineage>
</organism>
<dbReference type="GeneID" id="65079397"/>